<evidence type="ECO:0000256" key="4">
    <source>
        <dbReference type="ARBA" id="ARBA00022824"/>
    </source>
</evidence>
<dbReference type="OrthoDB" id="2124077at2759"/>
<evidence type="ECO:0000313" key="9">
    <source>
        <dbReference type="EMBL" id="SMN19781.1"/>
    </source>
</evidence>
<keyword evidence="10" id="KW-1185">Reference proteome</keyword>
<evidence type="ECO:0000256" key="5">
    <source>
        <dbReference type="ARBA" id="ARBA00022968"/>
    </source>
</evidence>
<evidence type="ECO:0000256" key="1">
    <source>
        <dbReference type="ARBA" id="ARBA00004643"/>
    </source>
</evidence>
<evidence type="ECO:0000256" key="8">
    <source>
        <dbReference type="SAM" id="Phobius"/>
    </source>
</evidence>
<name>A0A1X7R2G3_9SACH</name>
<keyword evidence="6 8" id="KW-1133">Transmembrane helix</keyword>
<keyword evidence="7 8" id="KW-0472">Membrane</keyword>
<proteinExistence type="inferred from homology"/>
<sequence>MISDTELNSIVICSGLIMMTLIVAYSTISATFEKKHK</sequence>
<keyword evidence="4" id="KW-0256">Endoplasmic reticulum</keyword>
<evidence type="ECO:0000313" key="10">
    <source>
        <dbReference type="Proteomes" id="UP000196158"/>
    </source>
</evidence>
<keyword evidence="3 8" id="KW-0812">Transmembrane</keyword>
<feature type="transmembrane region" description="Helical" evidence="8">
    <location>
        <begin position="6"/>
        <end position="28"/>
    </location>
</feature>
<dbReference type="EMBL" id="FXLY01000004">
    <property type="protein sequence ID" value="SMN19781.1"/>
    <property type="molecule type" value="Genomic_DNA"/>
</dbReference>
<dbReference type="GO" id="GO:0016740">
    <property type="term" value="F:transferase activity"/>
    <property type="evidence" value="ECO:0007669"/>
    <property type="project" value="UniProtKB-KW"/>
</dbReference>
<evidence type="ECO:0000256" key="2">
    <source>
        <dbReference type="ARBA" id="ARBA00007685"/>
    </source>
</evidence>
<dbReference type="GO" id="GO:0005789">
    <property type="term" value="C:endoplasmic reticulum membrane"/>
    <property type="evidence" value="ECO:0007669"/>
    <property type="project" value="UniProtKB-SubCell"/>
</dbReference>
<gene>
    <name evidence="9" type="ORF">KASA_0O03652G</name>
</gene>
<dbReference type="InterPro" id="IPR036330">
    <property type="entry name" value="Ost4p_sf"/>
</dbReference>
<comment type="similarity">
    <text evidence="2">Belongs to the OST4 family.</text>
</comment>
<reference evidence="9 10" key="1">
    <citation type="submission" date="2017-04" db="EMBL/GenBank/DDBJ databases">
        <authorList>
            <person name="Afonso C.L."/>
            <person name="Miller P.J."/>
            <person name="Scott M.A."/>
            <person name="Spackman E."/>
            <person name="Goraichik I."/>
            <person name="Dimitrov K.M."/>
            <person name="Suarez D.L."/>
            <person name="Swayne D.E."/>
        </authorList>
    </citation>
    <scope>NUCLEOTIDE SEQUENCE [LARGE SCALE GENOMIC DNA]</scope>
</reference>
<dbReference type="AlphaFoldDB" id="A0A1X7R2G3"/>
<evidence type="ECO:0000256" key="3">
    <source>
        <dbReference type="ARBA" id="ARBA00022692"/>
    </source>
</evidence>
<organism evidence="9 10">
    <name type="scientific">Maudiozyma saulgeensis</name>
    <dbReference type="NCBI Taxonomy" id="1789683"/>
    <lineage>
        <taxon>Eukaryota</taxon>
        <taxon>Fungi</taxon>
        <taxon>Dikarya</taxon>
        <taxon>Ascomycota</taxon>
        <taxon>Saccharomycotina</taxon>
        <taxon>Saccharomycetes</taxon>
        <taxon>Saccharomycetales</taxon>
        <taxon>Saccharomycetaceae</taxon>
        <taxon>Maudiozyma</taxon>
    </lineage>
</organism>
<evidence type="ECO:0000256" key="7">
    <source>
        <dbReference type="ARBA" id="ARBA00023136"/>
    </source>
</evidence>
<dbReference type="InterPro" id="IPR018943">
    <property type="entry name" value="Oligosaccaryltransferase"/>
</dbReference>
<dbReference type="Pfam" id="PF10215">
    <property type="entry name" value="Ost4"/>
    <property type="match status" value="1"/>
</dbReference>
<dbReference type="Proteomes" id="UP000196158">
    <property type="component" value="Unassembled WGS sequence"/>
</dbReference>
<keyword evidence="5" id="KW-0735">Signal-anchor</keyword>
<protein>
    <submittedName>
        <fullName evidence="9">Similar to Saccharomyces cerevisiae YDL232W OST4 Subunit of the oligosaccharyltransferase complex of the ER lumen, which catalyzes protein asparagine-linked glycosylation</fullName>
    </submittedName>
</protein>
<dbReference type="SUPFAM" id="SSF103464">
    <property type="entry name" value="Oligosaccharyltransferase subunit ost4p"/>
    <property type="match status" value="1"/>
</dbReference>
<accession>A0A1X7R2G3</accession>
<keyword evidence="9" id="KW-0808">Transferase</keyword>
<evidence type="ECO:0000256" key="6">
    <source>
        <dbReference type="ARBA" id="ARBA00022989"/>
    </source>
</evidence>
<comment type="subcellular location">
    <subcellularLocation>
        <location evidence="1">Endoplasmic reticulum membrane</location>
        <topology evidence="1">Single-pass type III membrane protein</topology>
    </subcellularLocation>
</comment>